<evidence type="ECO:0000313" key="1">
    <source>
        <dbReference type="EMBL" id="MEE8658422.1"/>
    </source>
</evidence>
<gene>
    <name evidence="1" type="ORF">DOFOFD_05295</name>
</gene>
<proteinExistence type="predicted"/>
<protein>
    <submittedName>
        <fullName evidence="1">Uncharacterized protein</fullName>
    </submittedName>
</protein>
<name>A0ABU7U3H2_9PROT</name>
<dbReference type="EMBL" id="JAWJZY010000002">
    <property type="protein sequence ID" value="MEE8658422.1"/>
    <property type="molecule type" value="Genomic_DNA"/>
</dbReference>
<organism evidence="1 2">
    <name type="scientific">Sorlinia euscelidii</name>
    <dbReference type="NCBI Taxonomy" id="3081148"/>
    <lineage>
        <taxon>Bacteria</taxon>
        <taxon>Pseudomonadati</taxon>
        <taxon>Pseudomonadota</taxon>
        <taxon>Alphaproteobacteria</taxon>
        <taxon>Acetobacterales</taxon>
        <taxon>Acetobacteraceae</taxon>
        <taxon>Sorlinia</taxon>
    </lineage>
</organism>
<comment type="caution">
    <text evidence="1">The sequence shown here is derived from an EMBL/GenBank/DDBJ whole genome shotgun (WGS) entry which is preliminary data.</text>
</comment>
<evidence type="ECO:0000313" key="2">
    <source>
        <dbReference type="Proteomes" id="UP001312908"/>
    </source>
</evidence>
<reference evidence="1 2" key="1">
    <citation type="submission" date="2023-10" db="EMBL/GenBank/DDBJ databases">
        <title>Sorlinia euscelidii gen. nov., sp. nov., an acetic acid bacteria isolated from the gut of Euscelidius variegatus emitter.</title>
        <authorList>
            <person name="Michoud G."/>
            <person name="Marasco R."/>
            <person name="Seferji K."/>
            <person name="Gonella E."/>
            <person name="Garuglieri E."/>
            <person name="Alma A."/>
            <person name="Mapelli F."/>
            <person name="Borin S."/>
            <person name="Daffonchio D."/>
            <person name="Crotti E."/>
        </authorList>
    </citation>
    <scope>NUCLEOTIDE SEQUENCE [LARGE SCALE GENOMIC DNA]</scope>
    <source>
        <strain evidence="1 2">EV16P</strain>
    </source>
</reference>
<accession>A0ABU7U3H2</accession>
<dbReference type="Proteomes" id="UP001312908">
    <property type="component" value="Unassembled WGS sequence"/>
</dbReference>
<keyword evidence="2" id="KW-1185">Reference proteome</keyword>
<sequence>MQAGRGFWDVLIASLTFQSGTRLRPPCQARRA</sequence>